<name>A0A447NV34_SALET</name>
<dbReference type="InterPro" id="IPR045247">
    <property type="entry name" value="Oye-like"/>
</dbReference>
<evidence type="ECO:0000256" key="2">
    <source>
        <dbReference type="ARBA" id="ARBA00005979"/>
    </source>
</evidence>
<comment type="similarity">
    <text evidence="2">Belongs to the NADH:flavin oxidoreductase/NADH oxidase family.</text>
</comment>
<keyword evidence="3 5" id="KW-0560">Oxidoreductase</keyword>
<dbReference type="Proteomes" id="UP000276345">
    <property type="component" value="Chromosome"/>
</dbReference>
<reference evidence="5 6" key="1">
    <citation type="submission" date="2018-12" db="EMBL/GenBank/DDBJ databases">
        <authorList>
            <consortium name="Pathogen Informatics"/>
        </authorList>
    </citation>
    <scope>NUCLEOTIDE SEQUENCE [LARGE SCALE GENOMIC DNA]</scope>
    <source>
        <strain evidence="5 6">NCTC7406</strain>
    </source>
</reference>
<dbReference type="FunFam" id="3.20.20.70:FF:000059">
    <property type="entry name" value="N-ethylmaleimide reductase, FMN-linked"/>
    <property type="match status" value="1"/>
</dbReference>
<dbReference type="EC" id="1.-.-.-" evidence="5"/>
<dbReference type="InterPro" id="IPR001155">
    <property type="entry name" value="OxRdtase_FMN_N"/>
</dbReference>
<dbReference type="SUPFAM" id="SSF48498">
    <property type="entry name" value="Tetracyclin repressor-like, C-terminal domain"/>
    <property type="match status" value="1"/>
</dbReference>
<accession>A0A447NV34</accession>
<feature type="domain" description="NADH:flavin oxidoreductase/NADH oxidase N-terminal" evidence="4">
    <location>
        <begin position="116"/>
        <end position="452"/>
    </location>
</feature>
<dbReference type="PANTHER" id="PTHR22893:SF91">
    <property type="entry name" value="NADPH DEHYDROGENASE 2-RELATED"/>
    <property type="match status" value="1"/>
</dbReference>
<dbReference type="InterPro" id="IPR013785">
    <property type="entry name" value="Aldolase_TIM"/>
</dbReference>
<evidence type="ECO:0000313" key="5">
    <source>
        <dbReference type="EMBL" id="VEA07102.1"/>
    </source>
</evidence>
<dbReference type="Gene3D" id="1.10.357.10">
    <property type="entry name" value="Tetracycline Repressor, domain 2"/>
    <property type="match status" value="1"/>
</dbReference>
<dbReference type="PANTHER" id="PTHR22893">
    <property type="entry name" value="NADH OXIDOREDUCTASE-RELATED"/>
    <property type="match status" value="1"/>
</dbReference>
<comment type="cofactor">
    <cofactor evidence="1">
        <name>FMN</name>
        <dbReference type="ChEBI" id="CHEBI:58210"/>
    </cofactor>
</comment>
<dbReference type="SUPFAM" id="SSF51395">
    <property type="entry name" value="FMN-linked oxidoreductases"/>
    <property type="match status" value="1"/>
</dbReference>
<dbReference type="GO" id="GO:0005829">
    <property type="term" value="C:cytosol"/>
    <property type="evidence" value="ECO:0007669"/>
    <property type="project" value="UniProtKB-ARBA"/>
</dbReference>
<proteinExistence type="inferred from homology"/>
<gene>
    <name evidence="5" type="primary">nemA</name>
    <name evidence="5" type="ORF">NCTC7406_02812</name>
</gene>
<evidence type="ECO:0000256" key="1">
    <source>
        <dbReference type="ARBA" id="ARBA00001917"/>
    </source>
</evidence>
<dbReference type="NCBIfam" id="NF007899">
    <property type="entry name" value="PRK10605.1"/>
    <property type="match status" value="1"/>
</dbReference>
<dbReference type="GO" id="GO:0016628">
    <property type="term" value="F:oxidoreductase activity, acting on the CH-CH group of donors, NAD or NADP as acceptor"/>
    <property type="evidence" value="ECO:0007669"/>
    <property type="project" value="UniProtKB-ARBA"/>
</dbReference>
<protein>
    <submittedName>
        <fullName evidence="5">N-ethylmaleimide reductase</fullName>
        <ecNumber evidence="5">1.-.-.-</ecNumber>
    </submittedName>
</protein>
<dbReference type="EMBL" id="LR134142">
    <property type="protein sequence ID" value="VEA07102.1"/>
    <property type="molecule type" value="Genomic_DNA"/>
</dbReference>
<sequence>MKLSAEVCDLSEDMRSTMDNGAQEIMALLARALEHGRNSHCLHFTGQPLPQAQVLYALWLGANLQAKISVVPRRWKMRWRMLRPSLQRLSSNRRFYFLYYKTTGLLISGATMSSAKLFTPLKVGAITATNRVFMAPLTRLRSVEPGDIPTPLMAEYYRQRASAGLIISEATQITAQAKGYAGAPGLHSDEQIAAWKKITQGVHAQGGHMAVQLWHTGRISHASLQPGGQAPVAPSAINAGTRTSLRDENGQAIRVETSTPRALDTHEIPGIVNDFRQAIANAREAGFDLVELHSAHGYLLHQFLSPSSNHRTDQYGGSVENRARLVLEVVDAGIKEWGADRIGIRLSPVGTFQNVDNGPNEEADALYLIEALGKRGIAYLHMSEPDWAGGEPYSDAFREKVRACFHGPIIGAGAYTPEKAEDLIEKGLIDAVAFGRDYIANPDLVARLQCKAKLNPQRPESFYGGGAEGYTDYPTL</sequence>
<dbReference type="CDD" id="cd02933">
    <property type="entry name" value="OYE_like_FMN"/>
    <property type="match status" value="1"/>
</dbReference>
<evidence type="ECO:0000256" key="3">
    <source>
        <dbReference type="ARBA" id="ARBA00023002"/>
    </source>
</evidence>
<dbReference type="GO" id="GO:0010181">
    <property type="term" value="F:FMN binding"/>
    <property type="evidence" value="ECO:0007669"/>
    <property type="project" value="InterPro"/>
</dbReference>
<dbReference type="AlphaFoldDB" id="A0A447NV34"/>
<evidence type="ECO:0000313" key="6">
    <source>
        <dbReference type="Proteomes" id="UP000276345"/>
    </source>
</evidence>
<dbReference type="Gene3D" id="3.20.20.70">
    <property type="entry name" value="Aldolase class I"/>
    <property type="match status" value="1"/>
</dbReference>
<organism evidence="5 6">
    <name type="scientific">Salmonella enterica subsp. enterica serovar Sanjuan</name>
    <dbReference type="NCBI Taxonomy" id="1160765"/>
    <lineage>
        <taxon>Bacteria</taxon>
        <taxon>Pseudomonadati</taxon>
        <taxon>Pseudomonadota</taxon>
        <taxon>Gammaproteobacteria</taxon>
        <taxon>Enterobacterales</taxon>
        <taxon>Enterobacteriaceae</taxon>
        <taxon>Salmonella</taxon>
    </lineage>
</organism>
<dbReference type="InterPro" id="IPR036271">
    <property type="entry name" value="Tet_transcr_reg_TetR-rel_C_sf"/>
</dbReference>
<dbReference type="Pfam" id="PF00724">
    <property type="entry name" value="Oxidored_FMN"/>
    <property type="match status" value="1"/>
</dbReference>
<evidence type="ECO:0000259" key="4">
    <source>
        <dbReference type="Pfam" id="PF00724"/>
    </source>
</evidence>